<reference evidence="1 2" key="1">
    <citation type="journal article" date="2019" name="ISME J.">
        <title>Candidatus Macondimonas diazotrophica, a novel gammaproteobacterial genus dominating crude-oil-contaminated coastal sediments.</title>
        <authorList>
            <person name="Karthikeyan S."/>
            <person name="Konstantinidis K."/>
        </authorList>
    </citation>
    <scope>NUCLEOTIDE SEQUENCE [LARGE SCALE GENOMIC DNA]</scope>
    <source>
        <strain evidence="1 2">KTK01</strain>
    </source>
</reference>
<organism evidence="1 2">
    <name type="scientific">Candidatus Macondimonas diazotrophica</name>
    <dbReference type="NCBI Taxonomy" id="2305248"/>
    <lineage>
        <taxon>Bacteria</taxon>
        <taxon>Pseudomonadati</taxon>
        <taxon>Pseudomonadota</taxon>
        <taxon>Gammaproteobacteria</taxon>
        <taxon>Chromatiales</taxon>
        <taxon>Ectothiorhodospiraceae</taxon>
        <taxon>Candidatus Macondimonas</taxon>
    </lineage>
</organism>
<proteinExistence type="predicted"/>
<dbReference type="EMBL" id="SRIO01000002">
    <property type="protein sequence ID" value="TFZ83730.1"/>
    <property type="molecule type" value="Genomic_DNA"/>
</dbReference>
<dbReference type="Proteomes" id="UP000297890">
    <property type="component" value="Unassembled WGS sequence"/>
</dbReference>
<dbReference type="AlphaFoldDB" id="A0A4Z0FCM8"/>
<dbReference type="SUPFAM" id="SSF52833">
    <property type="entry name" value="Thioredoxin-like"/>
    <property type="match status" value="1"/>
</dbReference>
<dbReference type="RefSeq" id="WP_135280657.1">
    <property type="nucleotide sequence ID" value="NZ_SRIO01000002.1"/>
</dbReference>
<dbReference type="OrthoDB" id="9785445at2"/>
<accession>A0A4Z0FCM8</accession>
<evidence type="ECO:0000313" key="1">
    <source>
        <dbReference type="EMBL" id="TFZ83730.1"/>
    </source>
</evidence>
<gene>
    <name evidence="1" type="ORF">E4680_01720</name>
</gene>
<dbReference type="InterPro" id="IPR036249">
    <property type="entry name" value="Thioredoxin-like_sf"/>
</dbReference>
<comment type="caution">
    <text evidence="1">The sequence shown here is derived from an EMBL/GenBank/DDBJ whole genome shotgun (WGS) entry which is preliminary data.</text>
</comment>
<protein>
    <submittedName>
        <fullName evidence="1">Cytochrome oxidase assembly protein</fullName>
    </submittedName>
</protein>
<dbReference type="Gene3D" id="3.40.30.10">
    <property type="entry name" value="Glutaredoxin"/>
    <property type="match status" value="1"/>
</dbReference>
<keyword evidence="2" id="KW-1185">Reference proteome</keyword>
<sequence>MMNETVGTRGQWRGRLLLLLLASLFFGPLLLASVWYANADRWPLPDQHANHGELIRPVQTLSDISLKDLDGVSLPTDILRGRWSLIYPGLATCDAGCQEFLYQIRQVRTALGKHTDRVQRIYLLPSAPTDPSDVQALHELHPDLIVAVLASPDAARRFSSSAPGAPWPGTQLYVVDPLGNLMMRYGIDADPKGILADLERLLRLSQIG</sequence>
<name>A0A4Z0FCM8_9GAMM</name>
<evidence type="ECO:0000313" key="2">
    <source>
        <dbReference type="Proteomes" id="UP000297890"/>
    </source>
</evidence>